<dbReference type="Proteomes" id="UP000752297">
    <property type="component" value="Unassembled WGS sequence"/>
</dbReference>
<name>A0A949PMI8_9HYPH</name>
<sequence length="194" mass="20832">MKALITGATRGPGKAIAIKFARAGFETYAMGRDRVALEDIRSEAGVQPMALDLTDRDAVRLVVEGMQPDVIVHSALRWPDITDFSKLAEAEIDMALEVNLSASWHLTRVALPSMLAKESGAIIVITPEITGNDLLKQAISAAGKSFADGFHSEYASKGISASHFFSGRAQHELVAEQALNMVHAKFGGTFLNAH</sequence>
<dbReference type="GO" id="GO:0016491">
    <property type="term" value="F:oxidoreductase activity"/>
    <property type="evidence" value="ECO:0007669"/>
    <property type="project" value="UniProtKB-KW"/>
</dbReference>
<keyword evidence="3" id="KW-0520">NAD</keyword>
<dbReference type="PANTHER" id="PTHR43477">
    <property type="entry name" value="DIHYDROANTICAPSIN 7-DEHYDROGENASE"/>
    <property type="match status" value="1"/>
</dbReference>
<gene>
    <name evidence="4" type="ORF">KUG47_07975</name>
</gene>
<reference evidence="4 5" key="1">
    <citation type="submission" date="2021-06" db="EMBL/GenBank/DDBJ databases">
        <title>Falsochrobactrum tianjin sp.nov., a new petroleum-degrading bacteria isolated from oily soils.</title>
        <authorList>
            <person name="Chen G."/>
            <person name="Chen H."/>
            <person name="Tian J."/>
            <person name="Qing J."/>
            <person name="Zhong L."/>
            <person name="Ma W."/>
            <person name="Song Y."/>
            <person name="Cui X."/>
            <person name="Yan B."/>
        </authorList>
    </citation>
    <scope>NUCLEOTIDE SEQUENCE [LARGE SCALE GENOMIC DNA]</scope>
    <source>
        <strain evidence="4 5">TDYN1</strain>
    </source>
</reference>
<dbReference type="InterPro" id="IPR051122">
    <property type="entry name" value="SDR_DHRS6-like"/>
</dbReference>
<evidence type="ECO:0000313" key="4">
    <source>
        <dbReference type="EMBL" id="MBV2143433.1"/>
    </source>
</evidence>
<dbReference type="InterPro" id="IPR002347">
    <property type="entry name" value="SDR_fam"/>
</dbReference>
<dbReference type="CDD" id="cd05233">
    <property type="entry name" value="SDR_c"/>
    <property type="match status" value="1"/>
</dbReference>
<protein>
    <submittedName>
        <fullName evidence="4">SDR family oxidoreductase</fullName>
    </submittedName>
</protein>
<organism evidence="4 5">
    <name type="scientific">Falsochrobactrum tianjinense</name>
    <dbReference type="NCBI Taxonomy" id="2706015"/>
    <lineage>
        <taxon>Bacteria</taxon>
        <taxon>Pseudomonadati</taxon>
        <taxon>Pseudomonadota</taxon>
        <taxon>Alphaproteobacteria</taxon>
        <taxon>Hyphomicrobiales</taxon>
        <taxon>Brucellaceae</taxon>
        <taxon>Falsochrobactrum</taxon>
    </lineage>
</organism>
<dbReference type="EMBL" id="JAHRVA010000003">
    <property type="protein sequence ID" value="MBV2143433.1"/>
    <property type="molecule type" value="Genomic_DNA"/>
</dbReference>
<accession>A0A949PMI8</accession>
<evidence type="ECO:0000256" key="1">
    <source>
        <dbReference type="ARBA" id="ARBA00006484"/>
    </source>
</evidence>
<dbReference type="RefSeq" id="WP_217677444.1">
    <property type="nucleotide sequence ID" value="NZ_JAHRVA010000003.1"/>
</dbReference>
<proteinExistence type="inferred from homology"/>
<evidence type="ECO:0000256" key="2">
    <source>
        <dbReference type="ARBA" id="ARBA00023002"/>
    </source>
</evidence>
<keyword evidence="2" id="KW-0560">Oxidoreductase</keyword>
<comment type="similarity">
    <text evidence="1">Belongs to the short-chain dehydrogenases/reductases (SDR) family.</text>
</comment>
<evidence type="ECO:0000256" key="3">
    <source>
        <dbReference type="ARBA" id="ARBA00023027"/>
    </source>
</evidence>
<evidence type="ECO:0000313" key="5">
    <source>
        <dbReference type="Proteomes" id="UP000752297"/>
    </source>
</evidence>
<comment type="caution">
    <text evidence="4">The sequence shown here is derived from an EMBL/GenBank/DDBJ whole genome shotgun (WGS) entry which is preliminary data.</text>
</comment>
<keyword evidence="5" id="KW-1185">Reference proteome</keyword>
<dbReference type="PANTHER" id="PTHR43477:SF4">
    <property type="entry name" value="DEHYDROGENASE_REDUCTASE SDR FAMILY MEMBER 6"/>
    <property type="match status" value="1"/>
</dbReference>
<dbReference type="Pfam" id="PF00106">
    <property type="entry name" value="adh_short"/>
    <property type="match status" value="1"/>
</dbReference>
<dbReference type="AlphaFoldDB" id="A0A949PMI8"/>